<name>A0AAD2D1S8_EUPCR</name>
<dbReference type="AlphaFoldDB" id="A0AAD2D1S8"/>
<dbReference type="Proteomes" id="UP001295684">
    <property type="component" value="Unassembled WGS sequence"/>
</dbReference>
<reference evidence="1" key="1">
    <citation type="submission" date="2023-07" db="EMBL/GenBank/DDBJ databases">
        <authorList>
            <consortium name="AG Swart"/>
            <person name="Singh M."/>
            <person name="Singh A."/>
            <person name="Seah K."/>
            <person name="Emmerich C."/>
        </authorList>
    </citation>
    <scope>NUCLEOTIDE SEQUENCE</scope>
    <source>
        <strain evidence="1">DP1</strain>
    </source>
</reference>
<sequence>MRSSFVAKALPAINLGLKKNIKDLKCRNSAKLNMNRRRSIMDSLRKENSNITQTVFFRKPKKFSLFNKKISMIPNFWNNKKEKKLTKDRNFNTDKGKIIICKRQTVGERREQIKRIFESMDEKYSKYIRSEIQRKHKLAI</sequence>
<protein>
    <submittedName>
        <fullName evidence="1">Uncharacterized protein</fullName>
    </submittedName>
</protein>
<accession>A0AAD2D1S8</accession>
<proteinExistence type="predicted"/>
<evidence type="ECO:0000313" key="2">
    <source>
        <dbReference type="Proteomes" id="UP001295684"/>
    </source>
</evidence>
<gene>
    <name evidence="1" type="ORF">ECRASSUSDP1_LOCUS18028</name>
</gene>
<comment type="caution">
    <text evidence="1">The sequence shown here is derived from an EMBL/GenBank/DDBJ whole genome shotgun (WGS) entry which is preliminary data.</text>
</comment>
<evidence type="ECO:0000313" key="1">
    <source>
        <dbReference type="EMBL" id="CAI2376658.1"/>
    </source>
</evidence>
<organism evidence="1 2">
    <name type="scientific">Euplotes crassus</name>
    <dbReference type="NCBI Taxonomy" id="5936"/>
    <lineage>
        <taxon>Eukaryota</taxon>
        <taxon>Sar</taxon>
        <taxon>Alveolata</taxon>
        <taxon>Ciliophora</taxon>
        <taxon>Intramacronucleata</taxon>
        <taxon>Spirotrichea</taxon>
        <taxon>Hypotrichia</taxon>
        <taxon>Euplotida</taxon>
        <taxon>Euplotidae</taxon>
        <taxon>Moneuplotes</taxon>
    </lineage>
</organism>
<dbReference type="EMBL" id="CAMPGE010018220">
    <property type="protein sequence ID" value="CAI2376658.1"/>
    <property type="molecule type" value="Genomic_DNA"/>
</dbReference>
<keyword evidence="2" id="KW-1185">Reference proteome</keyword>